<dbReference type="SUPFAM" id="SSF53756">
    <property type="entry name" value="UDP-Glycosyltransferase/glycogen phosphorylase"/>
    <property type="match status" value="1"/>
</dbReference>
<dbReference type="InterPro" id="IPR043148">
    <property type="entry name" value="TagF_C"/>
</dbReference>
<comment type="caution">
    <text evidence="1">The sequence shown here is derived from an EMBL/GenBank/DDBJ whole genome shotgun (WGS) entry which is preliminary data.</text>
</comment>
<evidence type="ECO:0000313" key="2">
    <source>
        <dbReference type="Proteomes" id="UP000249082"/>
    </source>
</evidence>
<dbReference type="EMBL" id="QFPX01000001">
    <property type="protein sequence ID" value="PZQ57725.1"/>
    <property type="molecule type" value="Genomic_DNA"/>
</dbReference>
<gene>
    <name evidence="1" type="ORF">DI555_01195</name>
</gene>
<dbReference type="Proteomes" id="UP000249082">
    <property type="component" value="Unassembled WGS sequence"/>
</dbReference>
<sequence>MPSPASTLKGAKPGLIHVLAIGGAHQLPHIVPVACELERRHPGTVTIFVPKPGDARAVRDLAAGMGLPLPALVEMRLPKALNAVTPGFLRKLARLLYWSPVLRDAELILCAERTSTILPRLWKECPPLVHIPHGAGDRAVGFEKRFELFDHVIVSGAKDRDRLLEAGLVTPENCTAAGPIKLAAMLRTGIDRAPLFANARKTILYNPHFTKKLNSFDAFARKLIEAVVRDGRYNLVVAPHVRMASRWSAAHRREWEALAVPGQVIVDLGSPRCNDMTYTCGADLYIGDVSSQVYEFLIRPRPCLFVNAHDAQWRDCEDYAMWHFGDVIAADADPIAAIDQAFADHRAYVAWQKERMRYSIGGLDWKPDGTPFIAGEDPIRFAADIVARAAGLQPAAA</sequence>
<accession>A0A2W5P4F8</accession>
<reference evidence="1 2" key="1">
    <citation type="submission" date="2017-08" db="EMBL/GenBank/DDBJ databases">
        <title>Infants hospitalized years apart are colonized by the same room-sourced microbial strains.</title>
        <authorList>
            <person name="Brooks B."/>
            <person name="Olm M.R."/>
            <person name="Firek B.A."/>
            <person name="Baker R."/>
            <person name="Thomas B.C."/>
            <person name="Morowitz M.J."/>
            <person name="Banfield J.F."/>
        </authorList>
    </citation>
    <scope>NUCLEOTIDE SEQUENCE [LARGE SCALE GENOMIC DNA]</scope>
    <source>
        <strain evidence="1">S2_005_002_R2_33</strain>
    </source>
</reference>
<organism evidence="1 2">
    <name type="scientific">Novosphingobium pentaromativorans</name>
    <dbReference type="NCBI Taxonomy" id="205844"/>
    <lineage>
        <taxon>Bacteria</taxon>
        <taxon>Pseudomonadati</taxon>
        <taxon>Pseudomonadota</taxon>
        <taxon>Alphaproteobacteria</taxon>
        <taxon>Sphingomonadales</taxon>
        <taxon>Sphingomonadaceae</taxon>
        <taxon>Novosphingobium</taxon>
    </lineage>
</organism>
<proteinExistence type="predicted"/>
<evidence type="ECO:0000313" key="1">
    <source>
        <dbReference type="EMBL" id="PZQ57725.1"/>
    </source>
</evidence>
<name>A0A2W5P4F8_9SPHN</name>
<dbReference type="AlphaFoldDB" id="A0A2W5P4F8"/>
<dbReference type="Gene3D" id="3.40.50.12580">
    <property type="match status" value="1"/>
</dbReference>
<protein>
    <submittedName>
        <fullName evidence="1">Glycosyl transferase</fullName>
    </submittedName>
</protein>
<dbReference type="GO" id="GO:0016740">
    <property type="term" value="F:transferase activity"/>
    <property type="evidence" value="ECO:0007669"/>
    <property type="project" value="UniProtKB-KW"/>
</dbReference>
<keyword evidence="1" id="KW-0808">Transferase</keyword>